<feature type="transmembrane region" description="Helical" evidence="1">
    <location>
        <begin position="12"/>
        <end position="30"/>
    </location>
</feature>
<dbReference type="Proteomes" id="UP000292957">
    <property type="component" value="Unassembled WGS sequence"/>
</dbReference>
<reference evidence="3" key="1">
    <citation type="submission" date="2019-01" db="EMBL/GenBank/DDBJ databases">
        <title>Draft genome sequences of three monokaryotic isolates of the white-rot basidiomycete fungus Dichomitus squalens.</title>
        <authorList>
            <consortium name="DOE Joint Genome Institute"/>
            <person name="Lopez S.C."/>
            <person name="Andreopoulos B."/>
            <person name="Pangilinan J."/>
            <person name="Lipzen A."/>
            <person name="Riley R."/>
            <person name="Ahrendt S."/>
            <person name="Ng V."/>
            <person name="Barry K."/>
            <person name="Daum C."/>
            <person name="Grigoriev I.V."/>
            <person name="Hilden K.S."/>
            <person name="Makela M.R."/>
            <person name="de Vries R.P."/>
        </authorList>
    </citation>
    <scope>NUCLEOTIDE SEQUENCE [LARGE SCALE GENOMIC DNA]</scope>
    <source>
        <strain evidence="3">OM18370.1</strain>
    </source>
</reference>
<dbReference type="InterPro" id="IPR045339">
    <property type="entry name" value="DUF6534"/>
</dbReference>
<keyword evidence="1" id="KW-1133">Transmembrane helix</keyword>
<feature type="domain" description="DUF6534" evidence="2">
    <location>
        <begin position="173"/>
        <end position="263"/>
    </location>
</feature>
<keyword evidence="1" id="KW-0472">Membrane</keyword>
<feature type="transmembrane region" description="Helical" evidence="1">
    <location>
        <begin position="237"/>
        <end position="259"/>
    </location>
</feature>
<feature type="transmembrane region" description="Helical" evidence="1">
    <location>
        <begin position="123"/>
        <end position="147"/>
    </location>
</feature>
<feature type="transmembrane region" description="Helical" evidence="1">
    <location>
        <begin position="50"/>
        <end position="73"/>
    </location>
</feature>
<dbReference type="EMBL" id="ML143551">
    <property type="protein sequence ID" value="TBU22233.1"/>
    <property type="molecule type" value="Genomic_DNA"/>
</dbReference>
<dbReference type="AlphaFoldDB" id="A0A4V2JYS6"/>
<dbReference type="PANTHER" id="PTHR40465:SF1">
    <property type="entry name" value="DUF6534 DOMAIN-CONTAINING PROTEIN"/>
    <property type="match status" value="1"/>
</dbReference>
<proteinExistence type="predicted"/>
<name>A0A4V2JYS6_9APHY</name>
<protein>
    <recommendedName>
        <fullName evidence="2">DUF6534 domain-containing protein</fullName>
    </recommendedName>
</protein>
<feature type="transmembrane region" description="Helical" evidence="1">
    <location>
        <begin position="210"/>
        <end position="231"/>
    </location>
</feature>
<organism evidence="3">
    <name type="scientific">Dichomitus squalens</name>
    <dbReference type="NCBI Taxonomy" id="114155"/>
    <lineage>
        <taxon>Eukaryota</taxon>
        <taxon>Fungi</taxon>
        <taxon>Dikarya</taxon>
        <taxon>Basidiomycota</taxon>
        <taxon>Agaricomycotina</taxon>
        <taxon>Agaricomycetes</taxon>
        <taxon>Polyporales</taxon>
        <taxon>Polyporaceae</taxon>
        <taxon>Dichomitus</taxon>
    </lineage>
</organism>
<dbReference type="PANTHER" id="PTHR40465">
    <property type="entry name" value="CHROMOSOME 1, WHOLE GENOME SHOTGUN SEQUENCE"/>
    <property type="match status" value="1"/>
</dbReference>
<feature type="transmembrane region" description="Helical" evidence="1">
    <location>
        <begin position="167"/>
        <end position="189"/>
    </location>
</feature>
<evidence type="ECO:0000313" key="3">
    <source>
        <dbReference type="EMBL" id="TBU22233.1"/>
    </source>
</evidence>
<evidence type="ECO:0000256" key="1">
    <source>
        <dbReference type="SAM" id="Phobius"/>
    </source>
</evidence>
<evidence type="ECO:0000259" key="2">
    <source>
        <dbReference type="Pfam" id="PF20152"/>
    </source>
</evidence>
<dbReference type="OrthoDB" id="2746700at2759"/>
<keyword evidence="1" id="KW-0812">Transmembrane</keyword>
<feature type="transmembrane region" description="Helical" evidence="1">
    <location>
        <begin position="93"/>
        <end position="111"/>
    </location>
</feature>
<dbReference type="Pfam" id="PF20152">
    <property type="entry name" value="DUF6534"/>
    <property type="match status" value="1"/>
</dbReference>
<sequence length="343" mass="38747">MSTNTAPSVDNVYGAFLLATFFSLILYGLILRQTYVYIQAYPSDDLYIRILVWSALLCETLHTVFLMHAMYISLVTNYSIQTAYTKALWSIDALPVTSEFSIIISLVFFVQRVWMMGLNNKHIIVFACACILGRFGFCLAMTTYLVTLGGMARFEERMSQQHGSLMSGKYACSAVVHIILTSSLYYVIYLGRRQRRYTDTSPKSFVHRSMLYILDTGLLVSVCDLVCWILVYAAPGTAWWIAFDTFTTKLYLVTFLSVLNSRNMVANRGIEIFGADSPYGLNLIDKARRQARAERWNAPQLPDPRPARIDIKVATEIEGEVPTADDSMTDVDGTQKTVQSLHL</sequence>
<accession>A0A4V2JYS6</accession>
<gene>
    <name evidence="3" type="ORF">BD311DRAFT_733282</name>
</gene>